<sequence>MKSYTGALFNSGPVERLLDLAARCQESSDASPLDDDLRRFIRIVENSNAAHWACPISSVAALLEFLGDIVDGDSAPFVPAEFQQRMLRVADGVGGGEYLRTLAGIIRILAQDPVADYTELPMAAWEARILFPRLGGFGANWIYDGEYLSFEDSVRAAIDSEHPYCPEFLAPLAAEAQTALVLFPEQEYFRVNISEHIPWASIASVRELLLLINDHMRHEH</sequence>
<organism evidence="1">
    <name type="scientific">Streptomyces sp. NBC_00119</name>
    <dbReference type="NCBI Taxonomy" id="2975659"/>
    <lineage>
        <taxon>Bacteria</taxon>
        <taxon>Bacillati</taxon>
        <taxon>Actinomycetota</taxon>
        <taxon>Actinomycetes</taxon>
        <taxon>Kitasatosporales</taxon>
        <taxon>Streptomycetaceae</taxon>
        <taxon>Streptomyces</taxon>
    </lineage>
</organism>
<dbReference type="AlphaFoldDB" id="A0AAU1UDE0"/>
<proteinExistence type="predicted"/>
<name>A0AAU1UDE0_9ACTN</name>
<protein>
    <recommendedName>
        <fullName evidence="2">CdiI immunity protein domain-containing protein</fullName>
    </recommendedName>
</protein>
<dbReference type="EMBL" id="CP108195">
    <property type="protein sequence ID" value="WTS14948.1"/>
    <property type="molecule type" value="Genomic_DNA"/>
</dbReference>
<gene>
    <name evidence="1" type="ORF">OHU69_30250</name>
</gene>
<accession>A0AAU1UDE0</accession>
<reference evidence="1" key="1">
    <citation type="submission" date="2022-10" db="EMBL/GenBank/DDBJ databases">
        <title>The complete genomes of actinobacterial strains from the NBC collection.</title>
        <authorList>
            <person name="Joergensen T.S."/>
            <person name="Alvarez Arevalo M."/>
            <person name="Sterndorff E.B."/>
            <person name="Faurdal D."/>
            <person name="Vuksanovic O."/>
            <person name="Mourched A.-S."/>
            <person name="Charusanti P."/>
            <person name="Shaw S."/>
            <person name="Blin K."/>
            <person name="Weber T."/>
        </authorList>
    </citation>
    <scope>NUCLEOTIDE SEQUENCE</scope>
    <source>
        <strain evidence="1">NBC_00119</strain>
    </source>
</reference>
<evidence type="ECO:0008006" key="2">
    <source>
        <dbReference type="Google" id="ProtNLM"/>
    </source>
</evidence>
<evidence type="ECO:0000313" key="1">
    <source>
        <dbReference type="EMBL" id="WTS14948.1"/>
    </source>
</evidence>